<reference evidence="3 4" key="1">
    <citation type="journal article" date="2019" name="Environ. Microbiol.">
        <title>At the nexus of three kingdoms: the genome of the mycorrhizal fungus Gigaspora margarita provides insights into plant, endobacterial and fungal interactions.</title>
        <authorList>
            <person name="Venice F."/>
            <person name="Ghignone S."/>
            <person name="Salvioli di Fossalunga A."/>
            <person name="Amselem J."/>
            <person name="Novero M."/>
            <person name="Xianan X."/>
            <person name="Sedzielewska Toro K."/>
            <person name="Morin E."/>
            <person name="Lipzen A."/>
            <person name="Grigoriev I.V."/>
            <person name="Henrissat B."/>
            <person name="Martin F.M."/>
            <person name="Bonfante P."/>
        </authorList>
    </citation>
    <scope>NUCLEOTIDE SEQUENCE [LARGE SCALE GENOMIC DNA]</scope>
    <source>
        <strain evidence="3 4">BEG34</strain>
    </source>
</reference>
<feature type="signal peptide" evidence="2">
    <location>
        <begin position="1"/>
        <end position="21"/>
    </location>
</feature>
<evidence type="ECO:0000256" key="2">
    <source>
        <dbReference type="SAM" id="SignalP"/>
    </source>
</evidence>
<dbReference type="Proteomes" id="UP000439903">
    <property type="component" value="Unassembled WGS sequence"/>
</dbReference>
<name>A0A8H3XFX3_GIGMA</name>
<feature type="chain" id="PRO_5034856640" description="Carbohydrate-binding module family 19 domain-containing protein" evidence="2">
    <location>
        <begin position="22"/>
        <end position="158"/>
    </location>
</feature>
<feature type="compositionally biased region" description="Low complexity" evidence="1">
    <location>
        <begin position="25"/>
        <end position="38"/>
    </location>
</feature>
<dbReference type="OrthoDB" id="2362516at2759"/>
<dbReference type="EMBL" id="WTPW01001072">
    <property type="protein sequence ID" value="KAF0458831.1"/>
    <property type="molecule type" value="Genomic_DNA"/>
</dbReference>
<evidence type="ECO:0000313" key="3">
    <source>
        <dbReference type="EMBL" id="KAF0458831.1"/>
    </source>
</evidence>
<sequence>MKFYLVKLLIFITVVIVLVNAVPTPKAKSKSPSNSTSPSKHKSTKKPNSTPKSNNTPPASNSNSTSSCFQKDNADKASALQAKFASLTPTSPCNNGDMACVNGAFAQCVGDNNWVLQKCSSGLECRALPLVNKPGTSIACDSKSDADARIQAAKNACK</sequence>
<feature type="compositionally biased region" description="Low complexity" evidence="1">
    <location>
        <begin position="46"/>
        <end position="67"/>
    </location>
</feature>
<evidence type="ECO:0000256" key="1">
    <source>
        <dbReference type="SAM" id="MobiDB-lite"/>
    </source>
</evidence>
<organism evidence="3 4">
    <name type="scientific">Gigaspora margarita</name>
    <dbReference type="NCBI Taxonomy" id="4874"/>
    <lineage>
        <taxon>Eukaryota</taxon>
        <taxon>Fungi</taxon>
        <taxon>Fungi incertae sedis</taxon>
        <taxon>Mucoromycota</taxon>
        <taxon>Glomeromycotina</taxon>
        <taxon>Glomeromycetes</taxon>
        <taxon>Diversisporales</taxon>
        <taxon>Gigasporaceae</taxon>
        <taxon>Gigaspora</taxon>
    </lineage>
</organism>
<feature type="region of interest" description="Disordered" evidence="1">
    <location>
        <begin position="25"/>
        <end position="72"/>
    </location>
</feature>
<protein>
    <recommendedName>
        <fullName evidence="5">Carbohydrate-binding module family 19 domain-containing protein</fullName>
    </recommendedName>
</protein>
<keyword evidence="2" id="KW-0732">Signal</keyword>
<accession>A0A8H3XFX3</accession>
<proteinExistence type="predicted"/>
<evidence type="ECO:0000313" key="4">
    <source>
        <dbReference type="Proteomes" id="UP000439903"/>
    </source>
</evidence>
<comment type="caution">
    <text evidence="3">The sequence shown here is derived from an EMBL/GenBank/DDBJ whole genome shotgun (WGS) entry which is preliminary data.</text>
</comment>
<evidence type="ECO:0008006" key="5">
    <source>
        <dbReference type="Google" id="ProtNLM"/>
    </source>
</evidence>
<keyword evidence="4" id="KW-1185">Reference proteome</keyword>
<gene>
    <name evidence="3" type="ORF">F8M41_000890</name>
</gene>
<dbReference type="AlphaFoldDB" id="A0A8H3XFX3"/>